<protein>
    <submittedName>
        <fullName evidence="1">Uncharacterized protein</fullName>
    </submittedName>
</protein>
<dbReference type="InterPro" id="IPR046560">
    <property type="entry name" value="DUF6714"/>
</dbReference>
<evidence type="ECO:0000313" key="1">
    <source>
        <dbReference type="EMBL" id="VAX02746.1"/>
    </source>
</evidence>
<reference evidence="1" key="1">
    <citation type="submission" date="2018-06" db="EMBL/GenBank/DDBJ databases">
        <authorList>
            <person name="Zhirakovskaya E."/>
        </authorList>
    </citation>
    <scope>NUCLEOTIDE SEQUENCE</scope>
</reference>
<dbReference type="AlphaFoldDB" id="A0A3B1AAG9"/>
<dbReference type="Pfam" id="PF20461">
    <property type="entry name" value="DUF6714"/>
    <property type="match status" value="1"/>
</dbReference>
<name>A0A3B1AAG9_9ZZZZ</name>
<proteinExistence type="predicted"/>
<organism evidence="1">
    <name type="scientific">hydrothermal vent metagenome</name>
    <dbReference type="NCBI Taxonomy" id="652676"/>
    <lineage>
        <taxon>unclassified sequences</taxon>
        <taxon>metagenomes</taxon>
        <taxon>ecological metagenomes</taxon>
    </lineage>
</organism>
<dbReference type="EMBL" id="UOFV01000344">
    <property type="protein sequence ID" value="VAX02746.1"/>
    <property type="molecule type" value="Genomic_DNA"/>
</dbReference>
<gene>
    <name evidence="1" type="ORF">MNBD_GAMMA19-1972</name>
</gene>
<sequence length="153" mass="17720">MLTDDINRAFGFDDNYLPPMTLRSGCEVDNYNDILPFDTLLDAPTDEYLESYYDGINYLDADSWKHYLPILINFTLRNYTTSTSMVIDALLSSLRPPDREPPRLKTLNKQQEDVIVKVLDILAFDKKSIYKEEAILALEEYWAPGALYHDNNI</sequence>
<accession>A0A3B1AAG9</accession>